<gene>
    <name evidence="7 12" type="primary">hutU</name>
    <name evidence="12" type="ORF">NDI79_11955</name>
</gene>
<dbReference type="RefSeq" id="WP_310928688.1">
    <property type="nucleotide sequence ID" value="NZ_JAMQOQ010000002.1"/>
</dbReference>
<reference evidence="12 13" key="1">
    <citation type="submission" date="2022-06" db="EMBL/GenBank/DDBJ databases">
        <title>Halogeometricum sp. a new haloarchaeum isolate from saline soil.</title>
        <authorList>
            <person name="Strakova D."/>
            <person name="Galisteo C."/>
            <person name="Sanchez-Porro C."/>
            <person name="Ventosa A."/>
        </authorList>
    </citation>
    <scope>NUCLEOTIDE SEQUENCE [LARGE SCALE GENOMIC DNA]</scope>
    <source>
        <strain evidence="13">S3BR25-2</strain>
    </source>
</reference>
<feature type="binding site" evidence="7">
    <location>
        <position position="243"/>
    </location>
    <ligand>
        <name>NAD(+)</name>
        <dbReference type="ChEBI" id="CHEBI:57540"/>
    </ligand>
</feature>
<dbReference type="PANTHER" id="PTHR12216">
    <property type="entry name" value="UROCANATE HYDRATASE"/>
    <property type="match status" value="1"/>
</dbReference>
<dbReference type="HAMAP" id="MF_00577">
    <property type="entry name" value="HutU"/>
    <property type="match status" value="1"/>
</dbReference>
<proteinExistence type="inferred from homology"/>
<comment type="subcellular location">
    <subcellularLocation>
        <location evidence="7">Cytoplasm</location>
    </subcellularLocation>
</comment>
<keyword evidence="5 7" id="KW-0456">Lyase</keyword>
<protein>
    <recommendedName>
        <fullName evidence="7">Probable urocanate hydratase</fullName>
        <shortName evidence="7">Urocanase</shortName>
        <ecNumber evidence="7">4.2.1.49</ecNumber>
    </recommendedName>
    <alternativeName>
        <fullName evidence="7">Imidazolonepropionate hydrolase</fullName>
    </alternativeName>
</protein>
<dbReference type="InterPro" id="IPR055351">
    <property type="entry name" value="Urocanase"/>
</dbReference>
<feature type="compositionally biased region" description="Basic and acidic residues" evidence="8">
    <location>
        <begin position="626"/>
        <end position="637"/>
    </location>
</feature>
<evidence type="ECO:0000313" key="12">
    <source>
        <dbReference type="EMBL" id="MDS0294884.1"/>
    </source>
</evidence>
<evidence type="ECO:0000259" key="11">
    <source>
        <dbReference type="Pfam" id="PF17392"/>
    </source>
</evidence>
<feature type="binding site" evidence="7">
    <location>
        <position position="170"/>
    </location>
    <ligand>
        <name>NAD(+)</name>
        <dbReference type="ChEBI" id="CHEBI:57540"/>
    </ligand>
</feature>
<evidence type="ECO:0000259" key="9">
    <source>
        <dbReference type="Pfam" id="PF01175"/>
    </source>
</evidence>
<comment type="catalytic activity">
    <reaction evidence="6 7">
        <text>4-imidazolone-5-propanoate = trans-urocanate + H2O</text>
        <dbReference type="Rhea" id="RHEA:13101"/>
        <dbReference type="ChEBI" id="CHEBI:15377"/>
        <dbReference type="ChEBI" id="CHEBI:17771"/>
        <dbReference type="ChEBI" id="CHEBI:77893"/>
        <dbReference type="EC" id="4.2.1.49"/>
    </reaction>
</comment>
<dbReference type="SUPFAM" id="SSF111326">
    <property type="entry name" value="Urocanase"/>
    <property type="match status" value="1"/>
</dbReference>
<dbReference type="Pfam" id="PF17391">
    <property type="entry name" value="Urocanase_N"/>
    <property type="match status" value="1"/>
</dbReference>
<evidence type="ECO:0000256" key="5">
    <source>
        <dbReference type="ARBA" id="ARBA00023239"/>
    </source>
</evidence>
<comment type="cofactor">
    <cofactor evidence="7">
        <name>NAD(+)</name>
        <dbReference type="ChEBI" id="CHEBI:57540"/>
    </cofactor>
    <text evidence="7">Binds 1 NAD(+) per subunit.</text>
</comment>
<evidence type="ECO:0000256" key="4">
    <source>
        <dbReference type="ARBA" id="ARBA00023027"/>
    </source>
</evidence>
<accession>A0ABU2G287</accession>
<feature type="binding site" evidence="7">
    <location>
        <begin position="284"/>
        <end position="285"/>
    </location>
    <ligand>
        <name>NAD(+)</name>
        <dbReference type="ChEBI" id="CHEBI:57540"/>
    </ligand>
</feature>
<keyword evidence="3 7" id="KW-0369">Histidine metabolism</keyword>
<feature type="region of interest" description="Disordered" evidence="8">
    <location>
        <begin position="592"/>
        <end position="637"/>
    </location>
</feature>
<comment type="similarity">
    <text evidence="2 7">Belongs to the urocanase family.</text>
</comment>
<feature type="binding site" evidence="7">
    <location>
        <begin position="218"/>
        <end position="220"/>
    </location>
    <ligand>
        <name>NAD(+)</name>
        <dbReference type="ChEBI" id="CHEBI:57540"/>
    </ligand>
</feature>
<evidence type="ECO:0000256" key="2">
    <source>
        <dbReference type="ARBA" id="ARBA00007578"/>
    </source>
</evidence>
<evidence type="ECO:0000313" key="13">
    <source>
        <dbReference type="Proteomes" id="UP001254813"/>
    </source>
</evidence>
<keyword evidence="13" id="KW-1185">Reference proteome</keyword>
<dbReference type="EC" id="4.2.1.49" evidence="7"/>
<feature type="domain" description="Urocanase C-terminal" evidence="11">
    <location>
        <begin position="394"/>
        <end position="595"/>
    </location>
</feature>
<dbReference type="Gene3D" id="3.40.1770.10">
    <property type="entry name" value="Urocanase superfamily"/>
    <property type="match status" value="1"/>
</dbReference>
<feature type="active site" evidence="7">
    <location>
        <position position="453"/>
    </location>
</feature>
<dbReference type="InterPro" id="IPR036190">
    <property type="entry name" value="Urocanase_sf"/>
</dbReference>
<dbReference type="PROSITE" id="PS01233">
    <property type="entry name" value="UROCANASE"/>
    <property type="match status" value="1"/>
</dbReference>
<feature type="domain" description="Urocanase Rossmann-like" evidence="9">
    <location>
        <begin position="180"/>
        <end position="391"/>
    </location>
</feature>
<feature type="region of interest" description="Disordered" evidence="8">
    <location>
        <begin position="1"/>
        <end position="53"/>
    </location>
</feature>
<feature type="binding site" evidence="7">
    <location>
        <position position="542"/>
    </location>
    <ligand>
        <name>NAD(+)</name>
        <dbReference type="ChEBI" id="CHEBI:57540"/>
    </ligand>
</feature>
<comment type="caution">
    <text evidence="7">Lacks conserved residue(s) required for the propagation of feature annotation.</text>
</comment>
<evidence type="ECO:0000256" key="6">
    <source>
        <dbReference type="ARBA" id="ARBA00047623"/>
    </source>
</evidence>
<evidence type="ECO:0000259" key="10">
    <source>
        <dbReference type="Pfam" id="PF17391"/>
    </source>
</evidence>
<dbReference type="InterPro" id="IPR035401">
    <property type="entry name" value="Urocanase_C"/>
</dbReference>
<keyword evidence="7" id="KW-0963">Cytoplasm</keyword>
<dbReference type="Gene3D" id="3.40.50.10730">
    <property type="entry name" value="Urocanase like domains"/>
    <property type="match status" value="1"/>
</dbReference>
<organism evidence="12 13">
    <name type="scientific">Halogeometricum luteum</name>
    <dbReference type="NCBI Taxonomy" id="2950537"/>
    <lineage>
        <taxon>Archaea</taxon>
        <taxon>Methanobacteriati</taxon>
        <taxon>Methanobacteriota</taxon>
        <taxon>Stenosarchaea group</taxon>
        <taxon>Halobacteria</taxon>
        <taxon>Halobacteriales</taxon>
        <taxon>Haloferacaceae</taxon>
        <taxon>Halogeometricum</taxon>
    </lineage>
</organism>
<evidence type="ECO:0000256" key="8">
    <source>
        <dbReference type="SAM" id="MobiDB-lite"/>
    </source>
</evidence>
<dbReference type="InterPro" id="IPR035085">
    <property type="entry name" value="Urocanase_Rossmann-like"/>
</dbReference>
<dbReference type="PANTHER" id="PTHR12216:SF4">
    <property type="entry name" value="UROCANATE HYDRATASE"/>
    <property type="match status" value="1"/>
</dbReference>
<dbReference type="InterPro" id="IPR038364">
    <property type="entry name" value="Urocanase_central_sf"/>
</dbReference>
<dbReference type="InterPro" id="IPR023637">
    <property type="entry name" value="Urocanase-like"/>
</dbReference>
<dbReference type="PIRSF" id="PIRSF001423">
    <property type="entry name" value="Urocanate_hydrat"/>
    <property type="match status" value="1"/>
</dbReference>
<evidence type="ECO:0000256" key="1">
    <source>
        <dbReference type="ARBA" id="ARBA00004794"/>
    </source>
</evidence>
<evidence type="ECO:0000256" key="3">
    <source>
        <dbReference type="ARBA" id="ARBA00022808"/>
    </source>
</evidence>
<dbReference type="Pfam" id="PF17392">
    <property type="entry name" value="Urocanase_C"/>
    <property type="match status" value="1"/>
</dbReference>
<feature type="binding site" evidence="7">
    <location>
        <begin position="305"/>
        <end position="309"/>
    </location>
    <ligand>
        <name>NAD(+)</name>
        <dbReference type="ChEBI" id="CHEBI:57540"/>
    </ligand>
</feature>
<dbReference type="InterPro" id="IPR023636">
    <property type="entry name" value="Urocanase_CS"/>
</dbReference>
<feature type="binding site" evidence="7">
    <location>
        <begin position="92"/>
        <end position="93"/>
    </location>
    <ligand>
        <name>NAD(+)</name>
        <dbReference type="ChEBI" id="CHEBI:57540"/>
    </ligand>
</feature>
<dbReference type="EMBL" id="JAMQOQ010000002">
    <property type="protein sequence ID" value="MDS0294884.1"/>
    <property type="molecule type" value="Genomic_DNA"/>
</dbReference>
<dbReference type="Pfam" id="PF01175">
    <property type="entry name" value="Urocanase"/>
    <property type="match status" value="1"/>
</dbReference>
<dbReference type="InterPro" id="IPR035400">
    <property type="entry name" value="Urocanase_N"/>
</dbReference>
<dbReference type="NCBIfam" id="NF003820">
    <property type="entry name" value="PRK05414.1"/>
    <property type="match status" value="1"/>
</dbReference>
<feature type="compositionally biased region" description="Basic and acidic residues" evidence="8">
    <location>
        <begin position="1"/>
        <end position="49"/>
    </location>
</feature>
<comment type="function">
    <text evidence="7">Catalyzes the conversion of urocanate to 4-imidazolone-5-propionate.</text>
</comment>
<dbReference type="NCBIfam" id="TIGR01228">
    <property type="entry name" value="hutU"/>
    <property type="match status" value="1"/>
</dbReference>
<keyword evidence="4 7" id="KW-0520">NAD</keyword>
<sequence length="637" mass="69325">MDETNGRDGSHESDGRDGSDGTEERGEKAGDATGRRRFDVGDPSEEWKRYRGSPTGTDIECRGWRQEAALRMLNNNLDPEVAERPEDLVVYGGTGRAARSWDAYDAILAELRELGDEETLLVQSGKPVGRFRTHERAPRVLIANSNLVGKWDDWEHFHELEAEGKMMYGQMTAGSWAYIGTQGILQGTYETLAELGRQHFPDEEGLRGRIVVTGGLGGMGGAQPLAVTMNRGVCIAAEVEEERIDRRIETGYCEEKTASVAEAVERAEAAAEAGEPYSVGVHGNAADVLETMLERGFVPDVVTDQTSAHDELEGYYPSGYSVEEADALRESDPERYVEESVDTMERHVDAVLEMQDRGSVAFEYGNNIRGQVESYKGRTDVFDFPGFVPAYIRPLFCRGKGPFRWAALSGDPEDIRRTDDAVLDRFPDDDRLSRWISLAREEVQFQGLPARVCWLGSRTDGDGLTERARFALRINELVAEGEISAPIVVTRDHLDAGSVASPHRETEAMRDGTDAVADWPILNALLNCAAGADIVSVHDGGGVGIGNALHANNHVVLDGSDLAAEKARAVFTTDPGTGVIRHADAGYEEAVDEAERSGVHVPISPEETGPAAGATKSAQSAESEGTDGRTAEEGERR</sequence>
<evidence type="ECO:0000256" key="7">
    <source>
        <dbReference type="HAMAP-Rule" id="MF_00577"/>
    </source>
</evidence>
<feature type="binding site" evidence="7">
    <location>
        <position position="364"/>
    </location>
    <ligand>
        <name>NAD(+)</name>
        <dbReference type="ChEBI" id="CHEBI:57540"/>
    </ligand>
</feature>
<dbReference type="GO" id="GO:0016153">
    <property type="term" value="F:urocanate hydratase activity"/>
    <property type="evidence" value="ECO:0007669"/>
    <property type="project" value="UniProtKB-EC"/>
</dbReference>
<dbReference type="Proteomes" id="UP001254813">
    <property type="component" value="Unassembled WGS sequence"/>
</dbReference>
<name>A0ABU2G287_9EURY</name>
<comment type="caution">
    <text evidence="12">The sequence shown here is derived from an EMBL/GenBank/DDBJ whole genome shotgun (WGS) entry which is preliminary data.</text>
</comment>
<comment type="pathway">
    <text evidence="1 7">Amino-acid degradation; L-histidine degradation into L-glutamate; N-formimidoyl-L-glutamate from L-histidine: step 2/3.</text>
</comment>
<feature type="binding site" evidence="7">
    <location>
        <position position="238"/>
    </location>
    <ligand>
        <name>NAD(+)</name>
        <dbReference type="ChEBI" id="CHEBI:57540"/>
    </ligand>
</feature>
<feature type="domain" description="Urocanase N-terminal" evidence="10">
    <location>
        <begin position="54"/>
        <end position="176"/>
    </location>
</feature>